<dbReference type="EC" id="3.4.19.12" evidence="2"/>
<evidence type="ECO:0000313" key="8">
    <source>
        <dbReference type="EMBL" id="RKP18605.1"/>
    </source>
</evidence>
<dbReference type="AlphaFoldDB" id="A0A4P9YH20"/>
<evidence type="ECO:0000256" key="5">
    <source>
        <dbReference type="ARBA" id="ARBA00022801"/>
    </source>
</evidence>
<evidence type="ECO:0000259" key="7">
    <source>
        <dbReference type="PROSITE" id="PS50235"/>
    </source>
</evidence>
<accession>A0A4P9YH20</accession>
<dbReference type="InterPro" id="IPR018200">
    <property type="entry name" value="USP_CS"/>
</dbReference>
<dbReference type="PANTHER" id="PTHR24006:SF687">
    <property type="entry name" value="UBIQUITIN CARBOXYL-TERMINAL HYDROLASE 10"/>
    <property type="match status" value="1"/>
</dbReference>
<dbReference type="GO" id="GO:0016579">
    <property type="term" value="P:protein deubiquitination"/>
    <property type="evidence" value="ECO:0007669"/>
    <property type="project" value="InterPro"/>
</dbReference>
<proteinExistence type="predicted"/>
<dbReference type="InterPro" id="IPR038765">
    <property type="entry name" value="Papain-like_cys_pep_sf"/>
</dbReference>
<organism evidence="8 9">
    <name type="scientific">Rozella allomycis (strain CSF55)</name>
    <dbReference type="NCBI Taxonomy" id="988480"/>
    <lineage>
        <taxon>Eukaryota</taxon>
        <taxon>Fungi</taxon>
        <taxon>Fungi incertae sedis</taxon>
        <taxon>Cryptomycota</taxon>
        <taxon>Cryptomycota incertae sedis</taxon>
        <taxon>Rozella</taxon>
    </lineage>
</organism>
<dbReference type="Pfam" id="PF00443">
    <property type="entry name" value="UCH"/>
    <property type="match status" value="1"/>
</dbReference>
<keyword evidence="4" id="KW-0833">Ubl conjugation pathway</keyword>
<evidence type="ECO:0000256" key="3">
    <source>
        <dbReference type="ARBA" id="ARBA00022670"/>
    </source>
</evidence>
<dbReference type="GO" id="GO:0006508">
    <property type="term" value="P:proteolysis"/>
    <property type="evidence" value="ECO:0007669"/>
    <property type="project" value="UniProtKB-KW"/>
</dbReference>
<keyword evidence="3" id="KW-0645">Protease</keyword>
<evidence type="ECO:0000256" key="1">
    <source>
        <dbReference type="ARBA" id="ARBA00000707"/>
    </source>
</evidence>
<dbReference type="GO" id="GO:0005634">
    <property type="term" value="C:nucleus"/>
    <property type="evidence" value="ECO:0007669"/>
    <property type="project" value="TreeGrafter"/>
</dbReference>
<evidence type="ECO:0000256" key="2">
    <source>
        <dbReference type="ARBA" id="ARBA00012759"/>
    </source>
</evidence>
<evidence type="ECO:0000313" key="9">
    <source>
        <dbReference type="Proteomes" id="UP000281549"/>
    </source>
</evidence>
<keyword evidence="6" id="KW-0788">Thiol protease</keyword>
<comment type="catalytic activity">
    <reaction evidence="1">
        <text>Thiol-dependent hydrolysis of ester, thioester, amide, peptide and isopeptide bonds formed by the C-terminal Gly of ubiquitin (a 76-residue protein attached to proteins as an intracellular targeting signal).</text>
        <dbReference type="EC" id="3.4.19.12"/>
    </reaction>
</comment>
<dbReference type="GO" id="GO:0005829">
    <property type="term" value="C:cytosol"/>
    <property type="evidence" value="ECO:0007669"/>
    <property type="project" value="TreeGrafter"/>
</dbReference>
<evidence type="ECO:0000256" key="4">
    <source>
        <dbReference type="ARBA" id="ARBA00022786"/>
    </source>
</evidence>
<sequence>MEVLIDKIEWSPLVGEKLEFDKLNITLRNGTFSFQERVIPLVNHLKHVFLNAANQAITFSTSGSSASGRFQIVCKNQDDYKIISEWLDSIPRRKRTEKIDLKDVFTPKSASKVNLESRNLSSPSSPMKNLVHKRKVQEVHSLIKKKPITIHTPVSPKRCLRSFYKSDAQLRVEKRGLINPGNWCFINSIMISLFHCQIFKSFAQSMDHRNEGFLHLNKLFSSLETHKISSVVNVRKWVVSKHEQLNNSDQHDAHEFYILLMDDLLEILKCENKIALETFKAKFMISIQKKVECVKCGTFSFSTENSFNLHLPLSNNDTNIQCLFDNYETLTENLENYQCENCNEFTNANLSHKIIHKPDLLALTLNRFEYRNGLLWKNNVAVDPNSLSGYSLGSLIYHIGSTPYSGHYCSLVNIDNKSSLHFSDAECITVENDTQNDCIKNSYIIFYNKI</sequence>
<dbReference type="EMBL" id="ML005414">
    <property type="protein sequence ID" value="RKP18605.1"/>
    <property type="molecule type" value="Genomic_DNA"/>
</dbReference>
<feature type="domain" description="USP" evidence="7">
    <location>
        <begin position="175"/>
        <end position="450"/>
    </location>
</feature>
<dbReference type="InterPro" id="IPR028889">
    <property type="entry name" value="USP"/>
</dbReference>
<gene>
    <name evidence="8" type="ORF">ROZALSC1DRAFT_23073</name>
</gene>
<dbReference type="Proteomes" id="UP000281549">
    <property type="component" value="Unassembled WGS sequence"/>
</dbReference>
<reference evidence="9" key="1">
    <citation type="journal article" date="2018" name="Nat. Microbiol.">
        <title>Leveraging single-cell genomics to expand the fungal tree of life.</title>
        <authorList>
            <person name="Ahrendt S.R."/>
            <person name="Quandt C.A."/>
            <person name="Ciobanu D."/>
            <person name="Clum A."/>
            <person name="Salamov A."/>
            <person name="Andreopoulos B."/>
            <person name="Cheng J.F."/>
            <person name="Woyke T."/>
            <person name="Pelin A."/>
            <person name="Henrissat B."/>
            <person name="Reynolds N.K."/>
            <person name="Benny G.L."/>
            <person name="Smith M.E."/>
            <person name="James T.Y."/>
            <person name="Grigoriev I.V."/>
        </authorList>
    </citation>
    <scope>NUCLEOTIDE SEQUENCE [LARGE SCALE GENOMIC DNA]</scope>
    <source>
        <strain evidence="9">CSF55</strain>
    </source>
</reference>
<dbReference type="InterPro" id="IPR001394">
    <property type="entry name" value="Peptidase_C19_UCH"/>
</dbReference>
<protein>
    <recommendedName>
        <fullName evidence="2">ubiquitinyl hydrolase 1</fullName>
        <ecNumber evidence="2">3.4.19.12</ecNumber>
    </recommendedName>
</protein>
<dbReference type="PROSITE" id="PS50235">
    <property type="entry name" value="USP_3"/>
    <property type="match status" value="1"/>
</dbReference>
<dbReference type="InterPro" id="IPR050164">
    <property type="entry name" value="Peptidase_C19"/>
</dbReference>
<dbReference type="Gene3D" id="3.90.70.10">
    <property type="entry name" value="Cysteine proteinases"/>
    <property type="match status" value="1"/>
</dbReference>
<dbReference type="SUPFAM" id="SSF54001">
    <property type="entry name" value="Cysteine proteinases"/>
    <property type="match status" value="1"/>
</dbReference>
<dbReference type="PANTHER" id="PTHR24006">
    <property type="entry name" value="UBIQUITIN CARBOXYL-TERMINAL HYDROLASE"/>
    <property type="match status" value="1"/>
</dbReference>
<dbReference type="GO" id="GO:0004843">
    <property type="term" value="F:cysteine-type deubiquitinase activity"/>
    <property type="evidence" value="ECO:0007669"/>
    <property type="project" value="UniProtKB-EC"/>
</dbReference>
<keyword evidence="5" id="KW-0378">Hydrolase</keyword>
<evidence type="ECO:0000256" key="6">
    <source>
        <dbReference type="ARBA" id="ARBA00022807"/>
    </source>
</evidence>
<name>A0A4P9YH20_ROZAC</name>
<dbReference type="PROSITE" id="PS00973">
    <property type="entry name" value="USP_2"/>
    <property type="match status" value="1"/>
</dbReference>